<sequence length="198" mass="20746">MLNRHARGRGFSIIAVVGALIIISLLMVAALQAVQDQRRRATLSANHALALREAEAALAAAECELAFATGSRDPTGCPAAPDPARAAALNPVTLAGFVEGACGKEKPTQGLCWPRAGQTAQGMSDLLHSTRYATVLLTSTTSARYVIEPIPDVPPSQWMHAGAAPAPHLFRITSAGFSADDGVNVMLQAVYRPRVGQP</sequence>
<proteinExistence type="predicted"/>
<dbReference type="EMBL" id="JAMXHT010000003">
    <property type="protein sequence ID" value="MCO5398445.1"/>
    <property type="molecule type" value="Genomic_DNA"/>
</dbReference>
<dbReference type="Proteomes" id="UP001162811">
    <property type="component" value="Unassembled WGS sequence"/>
</dbReference>
<name>A0ABT1AJ66_9RALS</name>
<keyword evidence="1" id="KW-0472">Membrane</keyword>
<evidence type="ECO:0000313" key="4">
    <source>
        <dbReference type="Proteomes" id="UP001162811"/>
    </source>
</evidence>
<organism evidence="3 4">
    <name type="scientific">Ralstonia soli</name>
    <dbReference type="NCBI Taxonomy" id="2953896"/>
    <lineage>
        <taxon>Bacteria</taxon>
        <taxon>Pseudomonadati</taxon>
        <taxon>Pseudomonadota</taxon>
        <taxon>Betaproteobacteria</taxon>
        <taxon>Burkholderiales</taxon>
        <taxon>Burkholderiaceae</taxon>
        <taxon>Ralstonia</taxon>
    </lineage>
</organism>
<keyword evidence="4" id="KW-1185">Reference proteome</keyword>
<evidence type="ECO:0000259" key="2">
    <source>
        <dbReference type="Pfam" id="PF13681"/>
    </source>
</evidence>
<feature type="transmembrane region" description="Helical" evidence="1">
    <location>
        <begin position="12"/>
        <end position="34"/>
    </location>
</feature>
<dbReference type="RefSeq" id="WP_252679624.1">
    <property type="nucleotide sequence ID" value="NZ_JAMXHT010000003.1"/>
</dbReference>
<keyword evidence="1" id="KW-0812">Transmembrane</keyword>
<dbReference type="InterPro" id="IPR025205">
    <property type="entry name" value="PilX/PilW_C"/>
</dbReference>
<evidence type="ECO:0000313" key="3">
    <source>
        <dbReference type="EMBL" id="MCO5398445.1"/>
    </source>
</evidence>
<dbReference type="Pfam" id="PF13681">
    <property type="entry name" value="PilX"/>
    <property type="match status" value="1"/>
</dbReference>
<accession>A0ABT1AJ66</accession>
<gene>
    <name evidence="3" type="ORF">NG900_09580</name>
</gene>
<reference evidence="3" key="1">
    <citation type="submission" date="2022-06" db="EMBL/GenBank/DDBJ databases">
        <authorList>
            <person name="Lu C.-H."/>
        </authorList>
    </citation>
    <scope>NUCLEOTIDE SEQUENCE</scope>
    <source>
        <strain evidence="3">21MJYT02-11</strain>
    </source>
</reference>
<reference evidence="3" key="2">
    <citation type="journal article" date="2023" name="Front. Microbiol.">
        <title>Ralstonia chuxiongensis sp. nov., Ralstonia mojiangensis sp. nov., and Ralstonia soli sp. nov., isolated from tobacco fields, are three novel species in the family Burkholderiaceae.</title>
        <authorList>
            <person name="Lu C.H."/>
            <person name="Zhang Y.Y."/>
            <person name="Jiang N."/>
            <person name="Chen W."/>
            <person name="Shao X."/>
            <person name="Zhao Z.M."/>
            <person name="Lu W.L."/>
            <person name="Hu X."/>
            <person name="Xi Y.X."/>
            <person name="Zou S.Y."/>
            <person name="Wei Q.J."/>
            <person name="Lin Z.L."/>
            <person name="Gong L."/>
            <person name="Gai X.T."/>
            <person name="Zhang L.Q."/>
            <person name="Li J.Y."/>
            <person name="Jin Y."/>
            <person name="Xia Z.Y."/>
        </authorList>
    </citation>
    <scope>NUCLEOTIDE SEQUENCE</scope>
    <source>
        <strain evidence="3">21MJYT02-11</strain>
    </source>
</reference>
<feature type="domain" description="PilX/PilW C-terminal" evidence="2">
    <location>
        <begin position="130"/>
        <end position="192"/>
    </location>
</feature>
<protein>
    <submittedName>
        <fullName evidence="3">Pilus assembly protein PilZ</fullName>
    </submittedName>
</protein>
<comment type="caution">
    <text evidence="3">The sequence shown here is derived from an EMBL/GenBank/DDBJ whole genome shotgun (WGS) entry which is preliminary data.</text>
</comment>
<evidence type="ECO:0000256" key="1">
    <source>
        <dbReference type="SAM" id="Phobius"/>
    </source>
</evidence>
<keyword evidence="1" id="KW-1133">Transmembrane helix</keyword>